<dbReference type="Gene3D" id="3.30.70.270">
    <property type="match status" value="1"/>
</dbReference>
<organism evidence="4 5">
    <name type="scientific">Rhodovulum visakhapatnamense</name>
    <dbReference type="NCBI Taxonomy" id="364297"/>
    <lineage>
        <taxon>Bacteria</taxon>
        <taxon>Pseudomonadati</taxon>
        <taxon>Pseudomonadota</taxon>
        <taxon>Alphaproteobacteria</taxon>
        <taxon>Rhodobacterales</taxon>
        <taxon>Paracoccaceae</taxon>
        <taxon>Rhodovulum</taxon>
    </lineage>
</organism>
<dbReference type="SUPFAM" id="SSF55073">
    <property type="entry name" value="Nucleotide cyclase"/>
    <property type="match status" value="1"/>
</dbReference>
<reference evidence="4 5" key="1">
    <citation type="submission" date="2019-03" db="EMBL/GenBank/DDBJ databases">
        <title>Genomic Encyclopedia of Type Strains, Phase IV (KMG-IV): sequencing the most valuable type-strain genomes for metagenomic binning, comparative biology and taxonomic classification.</title>
        <authorList>
            <person name="Goeker M."/>
        </authorList>
    </citation>
    <scope>NUCLEOTIDE SEQUENCE [LARGE SCALE GENOMIC DNA]</scope>
    <source>
        <strain evidence="4 5">JA181</strain>
    </source>
</reference>
<feature type="domain" description="EAL" evidence="2">
    <location>
        <begin position="462"/>
        <end position="713"/>
    </location>
</feature>
<comment type="caution">
    <text evidence="4">The sequence shown here is derived from an EMBL/GenBank/DDBJ whole genome shotgun (WGS) entry which is preliminary data.</text>
</comment>
<dbReference type="PROSITE" id="PS50887">
    <property type="entry name" value="GGDEF"/>
    <property type="match status" value="1"/>
</dbReference>
<dbReference type="InterPro" id="IPR052155">
    <property type="entry name" value="Biofilm_reg_signaling"/>
</dbReference>
<keyword evidence="1" id="KW-0472">Membrane</keyword>
<gene>
    <name evidence="4" type="ORF">EV657_1502</name>
</gene>
<feature type="domain" description="GGDEF" evidence="3">
    <location>
        <begin position="319"/>
        <end position="453"/>
    </location>
</feature>
<evidence type="ECO:0000259" key="3">
    <source>
        <dbReference type="PROSITE" id="PS50887"/>
    </source>
</evidence>
<dbReference type="SMART" id="SM00052">
    <property type="entry name" value="EAL"/>
    <property type="match status" value="1"/>
</dbReference>
<dbReference type="InterPro" id="IPR043128">
    <property type="entry name" value="Rev_trsase/Diguanyl_cyclase"/>
</dbReference>
<dbReference type="EMBL" id="SOEB01000050">
    <property type="protein sequence ID" value="TDX20860.1"/>
    <property type="molecule type" value="Genomic_DNA"/>
</dbReference>
<dbReference type="Gene3D" id="3.20.20.450">
    <property type="entry name" value="EAL domain"/>
    <property type="match status" value="1"/>
</dbReference>
<sequence>MRSEALPPKIMAASILFIATFSGVLWASFISIVDTTNRDAAKQSKVLMSGRIGAYQEQLALIASDYNNWTDVYLAAENLDLKKLSTNYGITAVRGDVFQYAEMFDGPFAEPIAWFSGGTLQPGPSLFDEEVQNALRRHVADLNQNTRETYEFFMNIRGKIVIFSASYLLPEFGEFEKSNHGEKHAIAMVGKVLTQEALLRVADELSVRDIHFTTEYSTEALPSISLLGPDEAPIASLSWNAPEPGTNLFAKMWKILAAATAALAAVTILAAAVVNINIRKLVRKECEAADLARTDNLTGLANRLYLLERMEALLQMPGHEVVALVLDLNRFKQVNDVVGHAGGDALLKSFASRLNGFPFRNSFCARTGGDEFVIVFWGESGLLEAIKKRASWLQSVCSRPISCLGFEFDISVSKGLAITHNGQLSAQEVLRRADRAMYHAKTQGLQRLVIFDDEMERTDHSNRKIERSLRESLTTDGHFFVEYQPIVSASDPSKLIRVEALARWRDDSGDIVSPSEFIGIAEVSNLIVPLGWRILDIVCLDLARNPGISASVNVSAIQLMSPSFASSLTTRVFRSGVEPERIELEITETVALQDTEVVVDQVRRLVAAGFSVALDDFGTGYSSVGYIRKIPFSTLKIDKSFAIGGIGGGENEALIEGIVSLSHALGVEVVAEGVERVEDFIKLNQIGCDYIQGFLVGRPTSLEVALDGISKSYLELAMQS</sequence>
<dbReference type="AlphaFoldDB" id="A0A4R8F5U9"/>
<keyword evidence="1" id="KW-0812">Transmembrane</keyword>
<evidence type="ECO:0000313" key="5">
    <source>
        <dbReference type="Proteomes" id="UP000295484"/>
    </source>
</evidence>
<accession>A0A4R8F5U9</accession>
<dbReference type="CDD" id="cd01948">
    <property type="entry name" value="EAL"/>
    <property type="match status" value="1"/>
</dbReference>
<feature type="transmembrane region" description="Helical" evidence="1">
    <location>
        <begin position="12"/>
        <end position="33"/>
    </location>
</feature>
<dbReference type="InterPro" id="IPR000160">
    <property type="entry name" value="GGDEF_dom"/>
</dbReference>
<dbReference type="PANTHER" id="PTHR44757:SF2">
    <property type="entry name" value="BIOFILM ARCHITECTURE MAINTENANCE PROTEIN MBAA"/>
    <property type="match status" value="1"/>
</dbReference>
<dbReference type="InterPro" id="IPR001633">
    <property type="entry name" value="EAL_dom"/>
</dbReference>
<dbReference type="CDD" id="cd01949">
    <property type="entry name" value="GGDEF"/>
    <property type="match status" value="1"/>
</dbReference>
<dbReference type="InterPro" id="IPR029787">
    <property type="entry name" value="Nucleotide_cyclase"/>
</dbReference>
<evidence type="ECO:0000313" key="4">
    <source>
        <dbReference type="EMBL" id="TDX20860.1"/>
    </source>
</evidence>
<dbReference type="RefSeq" id="WP_134079702.1">
    <property type="nucleotide sequence ID" value="NZ_SOEB01000050.1"/>
</dbReference>
<name>A0A4R8F5U9_9RHOB</name>
<evidence type="ECO:0000259" key="2">
    <source>
        <dbReference type="PROSITE" id="PS50883"/>
    </source>
</evidence>
<protein>
    <submittedName>
        <fullName evidence="4">Diguanylate cyclase (GGDEF)-like protein</fullName>
    </submittedName>
</protein>
<keyword evidence="1" id="KW-1133">Transmembrane helix</keyword>
<dbReference type="NCBIfam" id="TIGR00254">
    <property type="entry name" value="GGDEF"/>
    <property type="match status" value="1"/>
</dbReference>
<dbReference type="InterPro" id="IPR035919">
    <property type="entry name" value="EAL_sf"/>
</dbReference>
<dbReference type="PROSITE" id="PS50883">
    <property type="entry name" value="EAL"/>
    <property type="match status" value="1"/>
</dbReference>
<dbReference type="SMART" id="SM00267">
    <property type="entry name" value="GGDEF"/>
    <property type="match status" value="1"/>
</dbReference>
<proteinExistence type="predicted"/>
<dbReference type="Pfam" id="PF00563">
    <property type="entry name" value="EAL"/>
    <property type="match status" value="1"/>
</dbReference>
<dbReference type="Proteomes" id="UP000295484">
    <property type="component" value="Unassembled WGS sequence"/>
</dbReference>
<dbReference type="SUPFAM" id="SSF141868">
    <property type="entry name" value="EAL domain-like"/>
    <property type="match status" value="1"/>
</dbReference>
<evidence type="ECO:0000256" key="1">
    <source>
        <dbReference type="SAM" id="Phobius"/>
    </source>
</evidence>
<dbReference type="Pfam" id="PF00990">
    <property type="entry name" value="GGDEF"/>
    <property type="match status" value="1"/>
</dbReference>
<dbReference type="PANTHER" id="PTHR44757">
    <property type="entry name" value="DIGUANYLATE CYCLASE DGCP"/>
    <property type="match status" value="1"/>
</dbReference>
<feature type="transmembrane region" description="Helical" evidence="1">
    <location>
        <begin position="255"/>
        <end position="276"/>
    </location>
</feature>